<name>A0A510KBA1_9FUSO</name>
<dbReference type="AlphaFoldDB" id="A0A510KBA1"/>
<proteinExistence type="predicted"/>
<feature type="compositionally biased region" description="Polar residues" evidence="1">
    <location>
        <begin position="38"/>
        <end position="58"/>
    </location>
</feature>
<feature type="region of interest" description="Disordered" evidence="1">
    <location>
        <begin position="33"/>
        <end position="58"/>
    </location>
</feature>
<dbReference type="Proteomes" id="UP000321501">
    <property type="component" value="Chromosome"/>
</dbReference>
<protein>
    <submittedName>
        <fullName evidence="2">Uncharacterized protein</fullName>
    </submittedName>
</protein>
<dbReference type="EMBL" id="AP019835">
    <property type="protein sequence ID" value="BBM48844.1"/>
    <property type="molecule type" value="Genomic_DNA"/>
</dbReference>
<gene>
    <name evidence="2" type="ORF">JMUB3934_0113</name>
</gene>
<evidence type="ECO:0000256" key="1">
    <source>
        <dbReference type="SAM" id="MobiDB-lite"/>
    </source>
</evidence>
<evidence type="ECO:0000313" key="2">
    <source>
        <dbReference type="EMBL" id="BBM48844.1"/>
    </source>
</evidence>
<evidence type="ECO:0000313" key="3">
    <source>
        <dbReference type="Proteomes" id="UP000321501"/>
    </source>
</evidence>
<dbReference type="RefSeq" id="WP_172617758.1">
    <property type="nucleotide sequence ID" value="NZ_AP019835.1"/>
</dbReference>
<sequence>MKAEMTKMNLKEPVFISEKGTFKVIFYNEKQKSEQVEKNSAQVKKISVENTSKNNTLK</sequence>
<accession>A0A510KBA1</accession>
<reference evidence="2 3" key="1">
    <citation type="submission" date="2019-07" db="EMBL/GenBank/DDBJ databases">
        <title>Complete Genome Sequence of Leptotrichia wadei Strain JMUB3934.</title>
        <authorList>
            <person name="Watanabe S."/>
            <person name="Cui L."/>
        </authorList>
    </citation>
    <scope>NUCLEOTIDE SEQUENCE [LARGE SCALE GENOMIC DNA]</scope>
    <source>
        <strain evidence="2 3">JMUB3934</strain>
    </source>
</reference>
<organism evidence="2 3">
    <name type="scientific">Leptotrichia wadei</name>
    <dbReference type="NCBI Taxonomy" id="157687"/>
    <lineage>
        <taxon>Bacteria</taxon>
        <taxon>Fusobacteriati</taxon>
        <taxon>Fusobacteriota</taxon>
        <taxon>Fusobacteriia</taxon>
        <taxon>Fusobacteriales</taxon>
        <taxon>Leptotrichiaceae</taxon>
        <taxon>Leptotrichia</taxon>
    </lineage>
</organism>